<dbReference type="GO" id="GO:0006509">
    <property type="term" value="P:membrane protein ectodomain proteolysis"/>
    <property type="evidence" value="ECO:0007669"/>
    <property type="project" value="TreeGrafter"/>
</dbReference>
<evidence type="ECO:0000256" key="2">
    <source>
        <dbReference type="ARBA" id="ARBA00022801"/>
    </source>
</evidence>
<dbReference type="PANTHER" id="PTHR11905">
    <property type="entry name" value="ADAM A DISINTEGRIN AND METALLOPROTEASE DOMAIN"/>
    <property type="match status" value="1"/>
</dbReference>
<feature type="signal peptide" evidence="6">
    <location>
        <begin position="1"/>
        <end position="23"/>
    </location>
</feature>
<feature type="binding site" evidence="5">
    <location>
        <position position="330"/>
    </location>
    <ligand>
        <name>Zn(2+)</name>
        <dbReference type="ChEBI" id="CHEBI:29105"/>
        <note>catalytic</note>
    </ligand>
</feature>
<reference evidence="8" key="1">
    <citation type="journal article" date="2017" name="Parasit. Vectors">
        <title>Sialotranscriptomics of Rhipicephalus zambeziensis reveals intricate expression profiles of secretory proteins and suggests tight temporal transcriptional regulation during blood-feeding.</title>
        <authorList>
            <person name="de Castro M.H."/>
            <person name="de Klerk D."/>
            <person name="Pienaar R."/>
            <person name="Rees D.J.G."/>
            <person name="Mans B.J."/>
        </authorList>
    </citation>
    <scope>NUCLEOTIDE SEQUENCE</scope>
    <source>
        <tissue evidence="8">Salivary glands</tissue>
    </source>
</reference>
<feature type="active site" evidence="5">
    <location>
        <position position="331"/>
    </location>
</feature>
<evidence type="ECO:0000256" key="4">
    <source>
        <dbReference type="ARBA" id="ARBA00023049"/>
    </source>
</evidence>
<proteinExistence type="predicted"/>
<evidence type="ECO:0000256" key="1">
    <source>
        <dbReference type="ARBA" id="ARBA00022670"/>
    </source>
</evidence>
<keyword evidence="6" id="KW-0732">Signal</keyword>
<dbReference type="GO" id="GO:0004222">
    <property type="term" value="F:metalloendopeptidase activity"/>
    <property type="evidence" value="ECO:0007669"/>
    <property type="project" value="InterPro"/>
</dbReference>
<dbReference type="InterPro" id="IPR001590">
    <property type="entry name" value="Peptidase_M12B"/>
</dbReference>
<keyword evidence="1" id="KW-0645">Protease</keyword>
<name>A0A224YEA3_9ACAR</name>
<dbReference type="Pfam" id="PF13688">
    <property type="entry name" value="Reprolysin_5"/>
    <property type="match status" value="1"/>
</dbReference>
<evidence type="ECO:0000256" key="3">
    <source>
        <dbReference type="ARBA" id="ARBA00022833"/>
    </source>
</evidence>
<evidence type="ECO:0000256" key="5">
    <source>
        <dbReference type="PROSITE-ProRule" id="PRU00276"/>
    </source>
</evidence>
<evidence type="ECO:0000256" key="6">
    <source>
        <dbReference type="SAM" id="SignalP"/>
    </source>
</evidence>
<feature type="binding site" evidence="5">
    <location>
        <position position="340"/>
    </location>
    <ligand>
        <name>Zn(2+)</name>
        <dbReference type="ChEBI" id="CHEBI:29105"/>
        <note>catalytic</note>
    </ligand>
</feature>
<evidence type="ECO:0000313" key="8">
    <source>
        <dbReference type="EMBL" id="MAA16027.1"/>
    </source>
</evidence>
<keyword evidence="5" id="KW-0479">Metal-binding</keyword>
<feature type="domain" description="Peptidase M12B" evidence="7">
    <location>
        <begin position="180"/>
        <end position="393"/>
    </location>
</feature>
<keyword evidence="4" id="KW-0482">Metalloprotease</keyword>
<sequence length="482" mass="54523">MSFCRIQARLLACFFVAITRSETELPDQSRIVFPVVYEQRTDASEKVLLVGDSYSLNLVKASVLSDHVFLRVLNGSRVIERYVDGPYYERHLYQDTNKEASLIVKPFRGGHYHVIGLLNFTHRIEPLTSQERSSSNIAAHRISKVIFKDGTPDADASLVDEYEDQEAPIIMPQERALQRFIIEVYSISDSKHTAHFEDSMEKHTEYLIAYWNSVSQRMQQLTPPGHIALVGLEMSSTEADEGYLDDLPGDQLVSSETLITLHDYTWLTRETRLADIVFLTTGRDLVDLIPGGVKNNTAGIAYVGQACRVHKVGIGEDDPGLFSGVHTAVHEVGHLLSSHHDGEGTSQNCPASHGYIMNPYNSGRNLFTFSNCSKAAIAAFLRLGVSYCLKDHNKRRHRALLPNDTMKLPGQIMSGDQYCKRKFPHPNATYVKWDSDLRQCKFRCRLYMKPDGQPYYAIRYAYDGTPCNRSRPEMKCKNTKCV</sequence>
<dbReference type="Gene3D" id="3.40.1620.60">
    <property type="match status" value="1"/>
</dbReference>
<protein>
    <submittedName>
        <fullName evidence="8">Reprolysin</fullName>
    </submittedName>
</protein>
<accession>A0A224YEA3</accession>
<dbReference type="InterPro" id="IPR024079">
    <property type="entry name" value="MetalloPept_cat_dom_sf"/>
</dbReference>
<dbReference type="AlphaFoldDB" id="A0A224YEA3"/>
<keyword evidence="2" id="KW-0378">Hydrolase</keyword>
<comment type="caution">
    <text evidence="5">Lacks conserved residue(s) required for the propagation of feature annotation.</text>
</comment>
<feature type="chain" id="PRO_5012850011" evidence="6">
    <location>
        <begin position="24"/>
        <end position="482"/>
    </location>
</feature>
<dbReference type="PROSITE" id="PS50215">
    <property type="entry name" value="ADAM_MEPRO"/>
    <property type="match status" value="1"/>
</dbReference>
<organism evidence="8">
    <name type="scientific">Rhipicephalus zambeziensis</name>
    <dbReference type="NCBI Taxonomy" id="60191"/>
    <lineage>
        <taxon>Eukaryota</taxon>
        <taxon>Metazoa</taxon>
        <taxon>Ecdysozoa</taxon>
        <taxon>Arthropoda</taxon>
        <taxon>Chelicerata</taxon>
        <taxon>Arachnida</taxon>
        <taxon>Acari</taxon>
        <taxon>Parasitiformes</taxon>
        <taxon>Ixodida</taxon>
        <taxon>Ixodoidea</taxon>
        <taxon>Ixodidae</taxon>
        <taxon>Rhipicephalinae</taxon>
        <taxon>Rhipicephalus</taxon>
        <taxon>Rhipicephalus</taxon>
    </lineage>
</organism>
<dbReference type="EMBL" id="GFPF01004881">
    <property type="protein sequence ID" value="MAA16027.1"/>
    <property type="molecule type" value="Transcribed_RNA"/>
</dbReference>
<evidence type="ECO:0000259" key="7">
    <source>
        <dbReference type="PROSITE" id="PS50215"/>
    </source>
</evidence>
<dbReference type="PANTHER" id="PTHR11905:SF159">
    <property type="entry name" value="ADAM METALLOPROTEASE"/>
    <property type="match status" value="1"/>
</dbReference>
<keyword evidence="3 5" id="KW-0862">Zinc</keyword>
<dbReference type="Gene3D" id="3.40.390.10">
    <property type="entry name" value="Collagenase (Catalytic Domain)"/>
    <property type="match status" value="1"/>
</dbReference>
<dbReference type="SUPFAM" id="SSF55486">
    <property type="entry name" value="Metalloproteases ('zincins'), catalytic domain"/>
    <property type="match status" value="1"/>
</dbReference>
<dbReference type="GO" id="GO:0046872">
    <property type="term" value="F:metal ion binding"/>
    <property type="evidence" value="ECO:0007669"/>
    <property type="project" value="UniProtKB-KW"/>
</dbReference>
<feature type="binding site" evidence="5">
    <location>
        <position position="334"/>
    </location>
    <ligand>
        <name>Zn(2+)</name>
        <dbReference type="ChEBI" id="CHEBI:29105"/>
        <note>catalytic</note>
    </ligand>
</feature>